<dbReference type="PANTHER" id="PTHR42974:SF1">
    <property type="entry name" value="TYPE-3 GLUTAMINE SYNTHETASE"/>
    <property type="match status" value="1"/>
</dbReference>
<dbReference type="InterPro" id="IPR022147">
    <property type="entry name" value="GSIII_N"/>
</dbReference>
<dbReference type="SMART" id="SM01230">
    <property type="entry name" value="Gln-synt_C"/>
    <property type="match status" value="1"/>
</dbReference>
<dbReference type="Gene3D" id="1.20.120.1560">
    <property type="match status" value="1"/>
</dbReference>
<dbReference type="Proteomes" id="UP000051530">
    <property type="component" value="Unassembled WGS sequence"/>
</dbReference>
<dbReference type="Pfam" id="PF00120">
    <property type="entry name" value="Gln-synt_C"/>
    <property type="match status" value="1"/>
</dbReference>
<dbReference type="PROSITE" id="PS00181">
    <property type="entry name" value="GLNA_ATP"/>
    <property type="match status" value="1"/>
</dbReference>
<proteinExistence type="inferred from homology"/>
<evidence type="ECO:0000313" key="5">
    <source>
        <dbReference type="Proteomes" id="UP000051530"/>
    </source>
</evidence>
<evidence type="ECO:0000256" key="1">
    <source>
        <dbReference type="PROSITE-ProRule" id="PRU01331"/>
    </source>
</evidence>
<gene>
    <name evidence="4" type="ORF">M153_726000583</name>
</gene>
<name>A0A0R0LW74_9MICR</name>
<dbReference type="InterPro" id="IPR040577">
    <property type="entry name" value="Gln-synt_C"/>
</dbReference>
<organism evidence="4 5">
    <name type="scientific">Pseudoloma neurophilia</name>
    <dbReference type="NCBI Taxonomy" id="146866"/>
    <lineage>
        <taxon>Eukaryota</taxon>
        <taxon>Fungi</taxon>
        <taxon>Fungi incertae sedis</taxon>
        <taxon>Microsporidia</taxon>
        <taxon>Pseudoloma</taxon>
    </lineage>
</organism>
<dbReference type="InterPro" id="IPR014746">
    <property type="entry name" value="Gln_synth/guanido_kin_cat_dom"/>
</dbReference>
<comment type="similarity">
    <text evidence="1 2">Belongs to the glutamine synthetase family.</text>
</comment>
<sequence>MHCKREKTIQILLERKGSCLIENTADIPFKDNVFDTKKLLNAISVENKEKLTKILEEDGQIPSDIADEIAKIFKEWALSKKVFHFTHWFQPLHGEISEKSQNFIEITEKTKINVLCKDSLIKQETDGSSFPNGGLRSTFEARGYIIWDPKSPVFIFNNSLCIPSALVSFKEEALDYKAPFLKVNKFIETSALKIVQLFKPNAKAVKTYLGWEQEFFLFDKCAIKARKDLEITGRALIGRKGVKNQEFTNHYFGKIPLRVLNYMSEVERCAYGLGIPIKTRHNEVAPNQFEFSYFYDETQIAIDHNQLFMEIMKQIADKHELTVIFTEKPFQYTNGSGKHCNFSLKTDTGINLYQKSDNFEENLLFLCFLVATISGIHKYAPILNESISSYDNDQRLGGHEAPPSILSVFVGDDLHNFLIDKIQKSEKRFFRSSTHLPEIALDSHDRNRTSPFAFNGNRFEFRSVGASENCSEAMIALYTILGNEFLQMYEEIVIKKKDDKKLEDIALEVINKRIQESKSVLFTGDGYSEEWKKEANMRNLANFKNYPDCVDQINQKGMAKIFTENRIFTKNEIEARYGVKLLGYVNQAMVEKRILLDYVTQYILPSAEKYLYEITMFEEKISVESVKKRQKILSGLIAELYEQISMLHDEKHLRYMTVPKNIAEKILPVFQKIKKLCEEIEFYIPDEQWPILKNDELLQL</sequence>
<dbReference type="GO" id="GO:0004356">
    <property type="term" value="F:glutamine synthetase activity"/>
    <property type="evidence" value="ECO:0007669"/>
    <property type="project" value="InterPro"/>
</dbReference>
<dbReference type="Pfam" id="PF12437">
    <property type="entry name" value="GSIII_N"/>
    <property type="match status" value="1"/>
</dbReference>
<dbReference type="Pfam" id="PF18318">
    <property type="entry name" value="Gln-synt_C-ter"/>
    <property type="match status" value="1"/>
</dbReference>
<reference evidence="4 5" key="1">
    <citation type="submission" date="2015-07" db="EMBL/GenBank/DDBJ databases">
        <title>The genome of Pseudoloma neurophilia, a relevant intracellular parasite of the zebrafish.</title>
        <authorList>
            <person name="Ndikumana S."/>
            <person name="Pelin A."/>
            <person name="Sanders J."/>
            <person name="Corradi N."/>
        </authorList>
    </citation>
    <scope>NUCLEOTIDE SEQUENCE [LARGE SCALE GENOMIC DNA]</scope>
    <source>
        <strain evidence="4 5">MK1</strain>
    </source>
</reference>
<dbReference type="VEuPathDB" id="MicrosporidiaDB:M153_726000583"/>
<evidence type="ECO:0000259" key="3">
    <source>
        <dbReference type="PROSITE" id="PS51987"/>
    </source>
</evidence>
<dbReference type="InterPro" id="IPR027303">
    <property type="entry name" value="Gln_synth_gly_rich_site"/>
</dbReference>
<evidence type="ECO:0000256" key="2">
    <source>
        <dbReference type="RuleBase" id="RU000384"/>
    </source>
</evidence>
<accession>A0A0R0LW74</accession>
<protein>
    <submittedName>
        <fullName evidence="4">Glutamine synthetase</fullName>
    </submittedName>
</protein>
<dbReference type="PROSITE" id="PS51987">
    <property type="entry name" value="GS_CATALYTIC"/>
    <property type="match status" value="1"/>
</dbReference>
<keyword evidence="5" id="KW-1185">Reference proteome</keyword>
<dbReference type="InterPro" id="IPR008146">
    <property type="entry name" value="Gln_synth_cat_dom"/>
</dbReference>
<feature type="domain" description="GS catalytic" evidence="3">
    <location>
        <begin position="187"/>
        <end position="603"/>
    </location>
</feature>
<dbReference type="PANTHER" id="PTHR42974">
    <property type="entry name" value="GLUTAMINE SYNTHETASE"/>
    <property type="match status" value="1"/>
</dbReference>
<comment type="caution">
    <text evidence="4">The sequence shown here is derived from an EMBL/GenBank/DDBJ whole genome shotgun (WGS) entry which is preliminary data.</text>
</comment>
<dbReference type="OrthoDB" id="415358at2759"/>
<dbReference type="AlphaFoldDB" id="A0A0R0LW74"/>
<evidence type="ECO:0000313" key="4">
    <source>
        <dbReference type="EMBL" id="KRH93606.1"/>
    </source>
</evidence>
<dbReference type="InterPro" id="IPR052725">
    <property type="entry name" value="GS_Type-3"/>
</dbReference>
<dbReference type="SUPFAM" id="SSF55931">
    <property type="entry name" value="Glutamine synthetase/guanido kinase"/>
    <property type="match status" value="1"/>
</dbReference>
<dbReference type="EMBL" id="LGUB01000280">
    <property type="protein sequence ID" value="KRH93606.1"/>
    <property type="molecule type" value="Genomic_DNA"/>
</dbReference>
<dbReference type="Gene3D" id="3.30.590.10">
    <property type="entry name" value="Glutamine synthetase/guanido kinase, catalytic domain"/>
    <property type="match status" value="1"/>
</dbReference>